<gene>
    <name evidence="2" type="ORF">AWN68_05185</name>
</gene>
<feature type="transmembrane region" description="Helical" evidence="1">
    <location>
        <begin position="85"/>
        <end position="107"/>
    </location>
</feature>
<dbReference type="RefSeq" id="WP_068415144.1">
    <property type="nucleotide sequence ID" value="NZ_LRDB01000012.1"/>
</dbReference>
<evidence type="ECO:0000313" key="3">
    <source>
        <dbReference type="Proteomes" id="UP000075615"/>
    </source>
</evidence>
<dbReference type="STRING" id="296218.AWN68_05185"/>
<keyword evidence="1" id="KW-0812">Transmembrane</keyword>
<keyword evidence="3" id="KW-1185">Reference proteome</keyword>
<dbReference type="EMBL" id="LRDB01000012">
    <property type="protein sequence ID" value="KYG79028.1"/>
    <property type="molecule type" value="Genomic_DNA"/>
</dbReference>
<dbReference type="OrthoDB" id="3173919at2"/>
<protein>
    <recommendedName>
        <fullName evidence="4">SdpI/YhfL protein family</fullName>
    </recommendedName>
</protein>
<keyword evidence="1" id="KW-1133">Transmembrane helix</keyword>
<dbReference type="Pfam" id="PF13630">
    <property type="entry name" value="SdpI"/>
    <property type="match status" value="1"/>
</dbReference>
<dbReference type="Proteomes" id="UP000075615">
    <property type="component" value="Unassembled WGS sequence"/>
</dbReference>
<evidence type="ECO:0000256" key="1">
    <source>
        <dbReference type="SAM" id="Phobius"/>
    </source>
</evidence>
<accession>A0A150XJV6</accession>
<evidence type="ECO:0008006" key="4">
    <source>
        <dbReference type="Google" id="ProtNLM"/>
    </source>
</evidence>
<proteinExistence type="predicted"/>
<sequence>MEGNELLIIHLVVAFTVILPAVLMKLVVSEYPNTFVGYRTPASLRSKEAWDFAQPYSTNLMLWSSGITLLTQVVTYFMLPDEASILITSGVMVVGIAMVIIMTESGLKKRFDKRGKPKSSTIIRGN</sequence>
<keyword evidence="1" id="KW-0472">Membrane</keyword>
<evidence type="ECO:0000313" key="2">
    <source>
        <dbReference type="EMBL" id="KYG79028.1"/>
    </source>
</evidence>
<dbReference type="AlphaFoldDB" id="A0A150XJV6"/>
<comment type="caution">
    <text evidence="2">The sequence shown here is derived from an EMBL/GenBank/DDBJ whole genome shotgun (WGS) entry which is preliminary data.</text>
</comment>
<feature type="transmembrane region" description="Helical" evidence="1">
    <location>
        <begin position="6"/>
        <end position="28"/>
    </location>
</feature>
<organism evidence="2 3">
    <name type="scientific">Roseivirga echinicomitans</name>
    <dbReference type="NCBI Taxonomy" id="296218"/>
    <lineage>
        <taxon>Bacteria</taxon>
        <taxon>Pseudomonadati</taxon>
        <taxon>Bacteroidota</taxon>
        <taxon>Cytophagia</taxon>
        <taxon>Cytophagales</taxon>
        <taxon>Roseivirgaceae</taxon>
        <taxon>Roseivirga</taxon>
    </lineage>
</organism>
<dbReference type="InterPro" id="IPR025962">
    <property type="entry name" value="SdpI/YhfL"/>
</dbReference>
<reference evidence="2 3" key="1">
    <citation type="submission" date="2016-01" db="EMBL/GenBank/DDBJ databases">
        <title>Genome sequencing of Roseivirga echinicomitans KMM 6058.</title>
        <authorList>
            <person name="Selvaratnam C."/>
            <person name="Thevarajoo S."/>
            <person name="Goh K.M."/>
            <person name="Ee R."/>
            <person name="Chan K.-G."/>
            <person name="Chong C.S."/>
        </authorList>
    </citation>
    <scope>NUCLEOTIDE SEQUENCE [LARGE SCALE GENOMIC DNA]</scope>
    <source>
        <strain evidence="2 3">KMM 6058</strain>
    </source>
</reference>
<name>A0A150XJV6_9BACT</name>